<dbReference type="InterPro" id="IPR003961">
    <property type="entry name" value="FN3_dom"/>
</dbReference>
<evidence type="ECO:0000256" key="2">
    <source>
        <dbReference type="ARBA" id="ARBA00008921"/>
    </source>
</evidence>
<dbReference type="PANTHER" id="PTHR48423">
    <property type="entry name" value="INTERLEUKIN-27 RECEPTOR SUBUNIT ALPHA"/>
    <property type="match status" value="1"/>
</dbReference>
<keyword evidence="5" id="KW-0677">Repeat</keyword>
<evidence type="ECO:0000256" key="3">
    <source>
        <dbReference type="ARBA" id="ARBA00022692"/>
    </source>
</evidence>
<evidence type="ECO:0000256" key="1">
    <source>
        <dbReference type="ARBA" id="ARBA00004479"/>
    </source>
</evidence>
<evidence type="ECO:0000256" key="6">
    <source>
        <dbReference type="ARBA" id="ARBA00022989"/>
    </source>
</evidence>
<comment type="subcellular location">
    <subcellularLocation>
        <location evidence="1">Membrane</location>
        <topology evidence="1">Single-pass type I membrane protein</topology>
    </subcellularLocation>
</comment>
<dbReference type="PROSITE" id="PS50853">
    <property type="entry name" value="FN3"/>
    <property type="match status" value="2"/>
</dbReference>
<keyword evidence="3" id="KW-0812">Transmembrane</keyword>
<dbReference type="SMART" id="SM00060">
    <property type="entry name" value="FN3"/>
    <property type="match status" value="3"/>
</dbReference>
<keyword evidence="4 10" id="KW-0732">Signal</keyword>
<evidence type="ECO:0000313" key="13">
    <source>
        <dbReference type="Proteomes" id="UP000694396"/>
    </source>
</evidence>
<evidence type="ECO:0000256" key="5">
    <source>
        <dbReference type="ARBA" id="ARBA00022737"/>
    </source>
</evidence>
<keyword evidence="9" id="KW-0325">Glycoprotein</keyword>
<dbReference type="Ensembl" id="ENSCRFT00000008699.1">
    <property type="protein sequence ID" value="ENSCRFP00000008400.1"/>
    <property type="gene ID" value="ENSCRFG00000006567.1"/>
</dbReference>
<evidence type="ECO:0000259" key="11">
    <source>
        <dbReference type="PROSITE" id="PS50853"/>
    </source>
</evidence>
<keyword evidence="8" id="KW-0675">Receptor</keyword>
<feature type="chain" id="PRO_5046136192" evidence="10">
    <location>
        <begin position="22"/>
        <end position="589"/>
    </location>
</feature>
<keyword evidence="7" id="KW-0472">Membrane</keyword>
<reference evidence="12" key="2">
    <citation type="submission" date="2025-09" db="UniProtKB">
        <authorList>
            <consortium name="Ensembl"/>
        </authorList>
    </citation>
    <scope>IDENTIFICATION</scope>
</reference>
<keyword evidence="6" id="KW-1133">Transmembrane helix</keyword>
<dbReference type="CDD" id="cd00063">
    <property type="entry name" value="FN3"/>
    <property type="match status" value="2"/>
</dbReference>
<dbReference type="GO" id="GO:0005886">
    <property type="term" value="C:plasma membrane"/>
    <property type="evidence" value="ECO:0007669"/>
    <property type="project" value="UniProtKB-SubCell"/>
</dbReference>
<feature type="signal peptide" evidence="10">
    <location>
        <begin position="1"/>
        <end position="21"/>
    </location>
</feature>
<evidence type="ECO:0000256" key="7">
    <source>
        <dbReference type="ARBA" id="ARBA00023136"/>
    </source>
</evidence>
<dbReference type="Pfam" id="PF00041">
    <property type="entry name" value="fn3"/>
    <property type="match status" value="2"/>
</dbReference>
<feature type="domain" description="Fibronectin type-III" evidence="11">
    <location>
        <begin position="162"/>
        <end position="258"/>
    </location>
</feature>
<proteinExistence type="inferred from homology"/>
<evidence type="ECO:0000256" key="9">
    <source>
        <dbReference type="ARBA" id="ARBA00023180"/>
    </source>
</evidence>
<evidence type="ECO:0000256" key="8">
    <source>
        <dbReference type="ARBA" id="ARBA00023170"/>
    </source>
</evidence>
<evidence type="ECO:0000313" key="12">
    <source>
        <dbReference type="Ensembl" id="ENSCRFP00000008400.1"/>
    </source>
</evidence>
<dbReference type="Gene3D" id="2.60.40.10">
    <property type="entry name" value="Immunoglobulins"/>
    <property type="match status" value="4"/>
</dbReference>
<keyword evidence="13" id="KW-1185">Reference proteome</keyword>
<accession>A0A8C3QMJ8</accession>
<reference evidence="12" key="1">
    <citation type="submission" date="2025-08" db="UniProtKB">
        <authorList>
            <consortium name="Ensembl"/>
        </authorList>
    </citation>
    <scope>IDENTIFICATION</scope>
</reference>
<comment type="similarity">
    <text evidence="2">Belongs to the type I cytokine receptor family. Type 2 subfamily.</text>
</comment>
<dbReference type="PANTHER" id="PTHR48423:SF1">
    <property type="entry name" value="INTERLEUKIN-27 RECEPTOR SUBUNIT ALPHA"/>
    <property type="match status" value="1"/>
</dbReference>
<feature type="domain" description="Fibronectin type-III" evidence="11">
    <location>
        <begin position="332"/>
        <end position="427"/>
    </location>
</feature>
<evidence type="ECO:0000256" key="10">
    <source>
        <dbReference type="SAM" id="SignalP"/>
    </source>
</evidence>
<organism evidence="12 13">
    <name type="scientific">Cyanoderma ruficeps</name>
    <name type="common">rufous-capped babbler</name>
    <dbReference type="NCBI Taxonomy" id="181631"/>
    <lineage>
        <taxon>Eukaryota</taxon>
        <taxon>Metazoa</taxon>
        <taxon>Chordata</taxon>
        <taxon>Craniata</taxon>
        <taxon>Vertebrata</taxon>
        <taxon>Euteleostomi</taxon>
        <taxon>Archelosauria</taxon>
        <taxon>Archosauria</taxon>
        <taxon>Dinosauria</taxon>
        <taxon>Saurischia</taxon>
        <taxon>Theropoda</taxon>
        <taxon>Coelurosauria</taxon>
        <taxon>Aves</taxon>
        <taxon>Neognathae</taxon>
        <taxon>Neoaves</taxon>
        <taxon>Telluraves</taxon>
        <taxon>Australaves</taxon>
        <taxon>Passeriformes</taxon>
        <taxon>Sylvioidea</taxon>
        <taxon>Timaliidae</taxon>
        <taxon>Cyanoderma</taxon>
    </lineage>
</organism>
<dbReference type="Proteomes" id="UP000694396">
    <property type="component" value="Unplaced"/>
</dbReference>
<dbReference type="InterPro" id="IPR013783">
    <property type="entry name" value="Ig-like_fold"/>
</dbReference>
<sequence length="589" mass="68064">MVREWLFLLPLLFFFFRPDMPENISCIYFYDANLTCTWNAGRETSFATNYTLYRRLIKQVILSFRRVRWEIQKLHLLWFFKKISHISACDFISNNFYSCTYFQEFVNVSLNSIKHIGSCNLTGLWDSTDYSVAIRCINNESAFWSGWSGEKNESTEEEAPSGKVDLWRVIESSHSSRNRSVHLMWKPLKSFPPSGKILGYKIQYFPENKIAHKRTNNSTEKKITLLLNEEAYIISVTAYNSAGESPEAVLRIPTTDEKLEAKLCQGLLSYVSMYILSYFAITYHIEIVCKYSFLSFTENFKPFICYNISVYPIYGNNVAAPFYTQIYAQEKKPSEGPVADTGILGKNEVTIKWNEISKAKRNGFITNYTIFYKPEDGKEFNETVNSDVLQYRLKSLQANTQYTVQIMASNQAGGTIGEQKTFRTLKMGKFKKVCWPDIPNPEESITNRDEKILHYEENEAAKCFSPSMPYITSDQFTRSQMHSALTPVKEVQPIEMVVKDLCGCQQNPIKNEENDDEEVLKLEDFSEKVLFNPYLRNSVKTREFLVSESLPEHSTDECKSQSSVLPPFQPNVPGQSYITLDMFRLPKAQ</sequence>
<dbReference type="InterPro" id="IPR036116">
    <property type="entry name" value="FN3_sf"/>
</dbReference>
<evidence type="ECO:0000256" key="4">
    <source>
        <dbReference type="ARBA" id="ARBA00022729"/>
    </source>
</evidence>
<dbReference type="InterPro" id="IPR052672">
    <property type="entry name" value="Type1_Cytokine_Rcpt_Type2"/>
</dbReference>
<dbReference type="AlphaFoldDB" id="A0A8C3QMJ8"/>
<protein>
    <submittedName>
        <fullName evidence="12">Interleukin 31 receptor A</fullName>
    </submittedName>
</protein>
<name>A0A8C3QMJ8_9PASS</name>
<dbReference type="SUPFAM" id="SSF49265">
    <property type="entry name" value="Fibronectin type III"/>
    <property type="match status" value="2"/>
</dbReference>